<dbReference type="GO" id="GO:0048015">
    <property type="term" value="P:phosphatidylinositol-mediated signaling"/>
    <property type="evidence" value="ECO:0007669"/>
    <property type="project" value="TreeGrafter"/>
</dbReference>
<dbReference type="GO" id="GO:0005737">
    <property type="term" value="C:cytoplasm"/>
    <property type="evidence" value="ECO:0007669"/>
    <property type="project" value="TreeGrafter"/>
</dbReference>
<dbReference type="GO" id="GO:0043491">
    <property type="term" value="P:phosphatidylinositol 3-kinase/protein kinase B signal transduction"/>
    <property type="evidence" value="ECO:0007669"/>
    <property type="project" value="TreeGrafter"/>
</dbReference>
<dbReference type="GO" id="GO:0005943">
    <property type="term" value="C:phosphatidylinositol 3-kinase complex, class IA"/>
    <property type="evidence" value="ECO:0007669"/>
    <property type="project" value="TreeGrafter"/>
</dbReference>
<sequence length="175" mass="19764">MSSAKRPLWLNWENPDIMSELLFTNNEIIFGDDLRQDMLTLQIIKIMENIWQNQGLDLRMLPYGCLSIGDCVGLIEVVKNSFTIMQIQCKGGLKGALQFNSNTLHHWIKDKNRSEADGDDPRLPPLALQFVINDPATVTGDRLMIVPSGWLGQIGWAAARFCCNGPVNTSQYRQQ</sequence>
<dbReference type="SMART" id="SM00146">
    <property type="entry name" value="PI3Kc"/>
    <property type="match status" value="1"/>
</dbReference>
<comment type="similarity">
    <text evidence="1">Belongs to the PI3/PI4-kinase family. Type III PI4K subfamily.</text>
</comment>
<dbReference type="InterPro" id="IPR000403">
    <property type="entry name" value="PI3/4_kinase_cat_dom"/>
</dbReference>
<evidence type="ECO:0000256" key="1">
    <source>
        <dbReference type="ARBA" id="ARBA00006209"/>
    </source>
</evidence>
<dbReference type="GO" id="GO:0016477">
    <property type="term" value="P:cell migration"/>
    <property type="evidence" value="ECO:0007669"/>
    <property type="project" value="TreeGrafter"/>
</dbReference>
<evidence type="ECO:0000313" key="4">
    <source>
        <dbReference type="Proteomes" id="UP001279410"/>
    </source>
</evidence>
<accession>A0AAD3NGG1</accession>
<dbReference type="EMBL" id="BRZM01000583">
    <property type="protein sequence ID" value="GLD71392.1"/>
    <property type="molecule type" value="Genomic_DNA"/>
</dbReference>
<dbReference type="Pfam" id="PF00454">
    <property type="entry name" value="PI3_PI4_kinase"/>
    <property type="match status" value="1"/>
</dbReference>
<name>A0AAD3NGG1_LATJO</name>
<feature type="domain" description="PI3K/PI4K catalytic" evidence="2">
    <location>
        <begin position="1"/>
        <end position="175"/>
    </location>
</feature>
<protein>
    <submittedName>
        <fullName evidence="3">Phosphatidylinositol 4,5-bisphosphate 3-kinase catalytic subunit alpha isoform-like isoform X1</fullName>
    </submittedName>
</protein>
<dbReference type="Proteomes" id="UP001279410">
    <property type="component" value="Unassembled WGS sequence"/>
</dbReference>
<dbReference type="SUPFAM" id="SSF56112">
    <property type="entry name" value="Protein kinase-like (PK-like)"/>
    <property type="match status" value="1"/>
</dbReference>
<proteinExistence type="inferred from homology"/>
<comment type="caution">
    <text evidence="3">The sequence shown here is derived from an EMBL/GenBank/DDBJ whole genome shotgun (WGS) entry which is preliminary data.</text>
</comment>
<dbReference type="GO" id="GO:0005944">
    <property type="term" value="C:phosphatidylinositol 3-kinase complex, class IB"/>
    <property type="evidence" value="ECO:0007669"/>
    <property type="project" value="TreeGrafter"/>
</dbReference>
<dbReference type="PANTHER" id="PTHR10048">
    <property type="entry name" value="PHOSPHATIDYLINOSITOL KINASE"/>
    <property type="match status" value="1"/>
</dbReference>
<gene>
    <name evidence="3" type="ORF">AKAME5_002271400</name>
</gene>
<evidence type="ECO:0000259" key="2">
    <source>
        <dbReference type="PROSITE" id="PS50290"/>
    </source>
</evidence>
<dbReference type="PROSITE" id="PS50290">
    <property type="entry name" value="PI3_4_KINASE_3"/>
    <property type="match status" value="1"/>
</dbReference>
<dbReference type="AlphaFoldDB" id="A0AAD3NGG1"/>
<evidence type="ECO:0000313" key="3">
    <source>
        <dbReference type="EMBL" id="GLD71392.1"/>
    </source>
</evidence>
<dbReference type="InterPro" id="IPR011009">
    <property type="entry name" value="Kinase-like_dom_sf"/>
</dbReference>
<dbReference type="InterPro" id="IPR015433">
    <property type="entry name" value="PI3/4_kinase"/>
</dbReference>
<organism evidence="3 4">
    <name type="scientific">Lates japonicus</name>
    <name type="common">Japanese lates</name>
    <dbReference type="NCBI Taxonomy" id="270547"/>
    <lineage>
        <taxon>Eukaryota</taxon>
        <taxon>Metazoa</taxon>
        <taxon>Chordata</taxon>
        <taxon>Craniata</taxon>
        <taxon>Vertebrata</taxon>
        <taxon>Euteleostomi</taxon>
        <taxon>Actinopterygii</taxon>
        <taxon>Neopterygii</taxon>
        <taxon>Teleostei</taxon>
        <taxon>Neoteleostei</taxon>
        <taxon>Acanthomorphata</taxon>
        <taxon>Carangaria</taxon>
        <taxon>Carangaria incertae sedis</taxon>
        <taxon>Centropomidae</taxon>
        <taxon>Lates</taxon>
    </lineage>
</organism>
<keyword evidence="4" id="KW-1185">Reference proteome</keyword>
<dbReference type="Gene3D" id="3.30.1010.10">
    <property type="entry name" value="Phosphatidylinositol 3-kinase Catalytic Subunit, Chain A, domain 4"/>
    <property type="match status" value="1"/>
</dbReference>
<reference evidence="3" key="1">
    <citation type="submission" date="2022-08" db="EMBL/GenBank/DDBJ databases">
        <title>Genome sequencing of akame (Lates japonicus).</title>
        <authorList>
            <person name="Hashiguchi Y."/>
            <person name="Takahashi H."/>
        </authorList>
    </citation>
    <scope>NUCLEOTIDE SEQUENCE</scope>
    <source>
        <strain evidence="3">Kochi</strain>
    </source>
</reference>
<dbReference type="GO" id="GO:0005886">
    <property type="term" value="C:plasma membrane"/>
    <property type="evidence" value="ECO:0007669"/>
    <property type="project" value="TreeGrafter"/>
</dbReference>
<dbReference type="PANTHER" id="PTHR10048:SF95">
    <property type="entry name" value="PHOSPHATIDYLINOSITOL-4,5-BISPHOSPHATE 3-KINASE"/>
    <property type="match status" value="1"/>
</dbReference>
<dbReference type="GO" id="GO:0035005">
    <property type="term" value="F:1-phosphatidylinositol-4-phosphate 3-kinase activity"/>
    <property type="evidence" value="ECO:0007669"/>
    <property type="project" value="TreeGrafter"/>
</dbReference>
<dbReference type="GO" id="GO:0016303">
    <property type="term" value="F:1-phosphatidylinositol-3-kinase activity"/>
    <property type="evidence" value="ECO:0007669"/>
    <property type="project" value="TreeGrafter"/>
</dbReference>